<dbReference type="PANTHER" id="PTHR11851">
    <property type="entry name" value="METALLOPROTEASE"/>
    <property type="match status" value="1"/>
</dbReference>
<evidence type="ECO:0000259" key="1">
    <source>
        <dbReference type="Pfam" id="PF05193"/>
    </source>
</evidence>
<sequence>MINEKITTIQNMNVHTIPTDKYKTNTLVWKMKAPLTKETVTLRALLPYVLQSGTAEYPSVKQLRTYLDELYGATLNVDLSKKGESHIITIRIDVANEVFLQEKIPLLRKALKLLSDVVLRPALQDGRFVDHIVAQEKRALKQRIQAVYGDKMRYANLRLIQEMCKGEPYALHANGELDDVDRITAEQLFQYYKKTLEEDEIDLYVIGDVQEETVLEAVASHFSLPNRTVRASVRETVSTKTRDKVNEVIEKQDVKQGKLNIGYRTNVTYEDDDYYALQMFNGIFGGFSHSKLFINVREKASLAYYAASRLESHKGLLMVMSGIEPSNYQKALQIIEKQMEAMKNGDFTDEEITQTKAVIRNQLLETIDTPRGLVEVLYHNVVSKRKRPIEEWLSGADRVSREEIVRVAGKVELDTIYFLTGMEGAE</sequence>
<dbReference type="PANTHER" id="PTHR11851:SF186">
    <property type="entry name" value="INACTIVE METALLOPROTEASE YMFF-RELATED"/>
    <property type="match status" value="1"/>
</dbReference>
<comment type="caution">
    <text evidence="2">The sequence shown here is derived from an EMBL/GenBank/DDBJ whole genome shotgun (WGS) entry which is preliminary data.</text>
</comment>
<dbReference type="Pfam" id="PF05193">
    <property type="entry name" value="Peptidase_M16_C"/>
    <property type="match status" value="1"/>
</dbReference>
<dbReference type="InterPro" id="IPR007863">
    <property type="entry name" value="Peptidase_M16_C"/>
</dbReference>
<evidence type="ECO:0000313" key="2">
    <source>
        <dbReference type="EMBL" id="OXB94569.1"/>
    </source>
</evidence>
<proteinExistence type="predicted"/>
<reference evidence="2 3" key="1">
    <citation type="submission" date="2017-04" db="EMBL/GenBank/DDBJ databases">
        <title>The genome sequence of Parageobacillus galactosidasius DSM 18751.</title>
        <authorList>
            <person name="Ramaloko W.T."/>
            <person name="Koen N."/>
            <person name="Polliack S."/>
            <person name="Aliyu H."/>
            <person name="Lebre P."/>
            <person name="Mohr T."/>
            <person name="Oswald F."/>
            <person name="Zwick M."/>
            <person name="Neumann A."/>
            <person name="Syldatk C."/>
            <person name="Cowan D."/>
            <person name="De Maayer P."/>
        </authorList>
    </citation>
    <scope>NUCLEOTIDE SEQUENCE [LARGE SCALE GENOMIC DNA]</scope>
    <source>
        <strain evidence="2 3">DSM 18751</strain>
    </source>
</reference>
<feature type="domain" description="Peptidase M16 C-terminal" evidence="1">
    <location>
        <begin position="182"/>
        <end position="357"/>
    </location>
</feature>
<dbReference type="RefSeq" id="WP_089097085.1">
    <property type="nucleotide sequence ID" value="NZ_NDYL01000001.1"/>
</dbReference>
<gene>
    <name evidence="2" type="ORF">B9L23_06740</name>
</gene>
<accession>A0A226QT34</accession>
<dbReference type="Gene3D" id="3.30.830.10">
    <property type="entry name" value="Metalloenzyme, LuxS/M16 peptidase-like"/>
    <property type="match status" value="2"/>
</dbReference>
<dbReference type="InterPro" id="IPR050361">
    <property type="entry name" value="MPP/UQCRC_Complex"/>
</dbReference>
<evidence type="ECO:0000313" key="3">
    <source>
        <dbReference type="Proteomes" id="UP000198394"/>
    </source>
</evidence>
<name>A0A226QT34_9BACL</name>
<dbReference type="AlphaFoldDB" id="A0A226QT34"/>
<dbReference type="GO" id="GO:0046872">
    <property type="term" value="F:metal ion binding"/>
    <property type="evidence" value="ECO:0007669"/>
    <property type="project" value="InterPro"/>
</dbReference>
<protein>
    <submittedName>
        <fullName evidence="2">Peptidase M16</fullName>
    </submittedName>
</protein>
<organism evidence="2 3">
    <name type="scientific">Parageobacillus galactosidasius</name>
    <dbReference type="NCBI Taxonomy" id="883812"/>
    <lineage>
        <taxon>Bacteria</taxon>
        <taxon>Bacillati</taxon>
        <taxon>Bacillota</taxon>
        <taxon>Bacilli</taxon>
        <taxon>Bacillales</taxon>
        <taxon>Anoxybacillaceae</taxon>
        <taxon>Parageobacillus</taxon>
    </lineage>
</organism>
<dbReference type="InterPro" id="IPR011249">
    <property type="entry name" value="Metalloenz_LuxS/M16"/>
</dbReference>
<dbReference type="EMBL" id="NDYL01000001">
    <property type="protein sequence ID" value="OXB94569.1"/>
    <property type="molecule type" value="Genomic_DNA"/>
</dbReference>
<dbReference type="NCBIfam" id="NF047422">
    <property type="entry name" value="YfmF_fam"/>
    <property type="match status" value="1"/>
</dbReference>
<keyword evidence="3" id="KW-1185">Reference proteome</keyword>
<dbReference type="Proteomes" id="UP000198394">
    <property type="component" value="Unassembled WGS sequence"/>
</dbReference>
<dbReference type="SUPFAM" id="SSF63411">
    <property type="entry name" value="LuxS/MPP-like metallohydrolase"/>
    <property type="match status" value="2"/>
</dbReference>